<accession>A0A2P2C1P0</accession>
<organism evidence="1">
    <name type="scientific">metagenome</name>
    <dbReference type="NCBI Taxonomy" id="256318"/>
    <lineage>
        <taxon>unclassified sequences</taxon>
        <taxon>metagenomes</taxon>
    </lineage>
</organism>
<dbReference type="AlphaFoldDB" id="A0A2P2C1P0"/>
<name>A0A2P2C1P0_9ZZZZ</name>
<gene>
    <name evidence="1" type="ORF">NOCA2210002</name>
</gene>
<protein>
    <submittedName>
        <fullName evidence="1">Uncharacterized protein</fullName>
    </submittedName>
</protein>
<sequence>MEVRTATCARCGREVAVTVDGYAHNHDELSRPQRCWGGGLRVAEDITDAMLAEPPASVRAVSEWLSTHNRPHR</sequence>
<proteinExistence type="predicted"/>
<evidence type="ECO:0000313" key="1">
    <source>
        <dbReference type="EMBL" id="CUR54652.1"/>
    </source>
</evidence>
<reference evidence="1" key="1">
    <citation type="submission" date="2015-08" db="EMBL/GenBank/DDBJ databases">
        <authorList>
            <person name="Babu N.S."/>
            <person name="Beckwith C.J."/>
            <person name="Beseler K.G."/>
            <person name="Brison A."/>
            <person name="Carone J.V."/>
            <person name="Caskin T.P."/>
            <person name="Diamond M."/>
            <person name="Durham M.E."/>
            <person name="Foxe J.M."/>
            <person name="Go M."/>
            <person name="Henderson B.A."/>
            <person name="Jones I.B."/>
            <person name="McGettigan J.A."/>
            <person name="Micheletti S.J."/>
            <person name="Nasrallah M.E."/>
            <person name="Ortiz D."/>
            <person name="Piller C.R."/>
            <person name="Privatt S.R."/>
            <person name="Schneider S.L."/>
            <person name="Sharp S."/>
            <person name="Smith T.C."/>
            <person name="Stanton J.D."/>
            <person name="Ullery H.E."/>
            <person name="Wilson R.J."/>
            <person name="Serrano M.G."/>
            <person name="Buck G."/>
            <person name="Lee V."/>
            <person name="Wang Y."/>
            <person name="Carvalho R."/>
            <person name="Voegtly L."/>
            <person name="Shi R."/>
            <person name="Duckworth R."/>
            <person name="Johnson A."/>
            <person name="Loviza R."/>
            <person name="Walstead R."/>
            <person name="Shah Z."/>
            <person name="Kiflezghi M."/>
            <person name="Wade K."/>
            <person name="Ball S.L."/>
            <person name="Bradley K.W."/>
            <person name="Asai D.J."/>
            <person name="Bowman C.A."/>
            <person name="Russell D.A."/>
            <person name="Pope W.H."/>
            <person name="Jacobs-Sera D."/>
            <person name="Hendrix R.W."/>
            <person name="Hatfull G.F."/>
        </authorList>
    </citation>
    <scope>NUCLEOTIDE SEQUENCE</scope>
</reference>
<dbReference type="EMBL" id="CZKA01000014">
    <property type="protein sequence ID" value="CUR54652.1"/>
    <property type="molecule type" value="Genomic_DNA"/>
</dbReference>